<keyword evidence="2" id="KW-1185">Reference proteome</keyword>
<name>A0ACB6ZIW2_THEGA</name>
<sequence>MAFTSLPSPTSEDIEELLLIARYGELDELKSFIEKFGTKPLIKARDEDGNSVLHMVCGNGHLDLLDYLVPNYIPPSLATVQNSSAGSTPLHWATLNKQLDVVKQLVKLCGALGPSVLDVKNKSGRSAITGAEMNEWTEGVTWMVGVMSVDDSGDTAQETDEVVESEDVQVEIQDAEGRIAKLSVKDGQVEEIKNDSAFSSSPST</sequence>
<protein>
    <submittedName>
        <fullName evidence="1">Ankyrin</fullName>
    </submittedName>
</protein>
<reference evidence="1" key="1">
    <citation type="submission" date="2019-10" db="EMBL/GenBank/DDBJ databases">
        <authorList>
            <consortium name="DOE Joint Genome Institute"/>
            <person name="Kuo A."/>
            <person name="Miyauchi S."/>
            <person name="Kiss E."/>
            <person name="Drula E."/>
            <person name="Kohler A."/>
            <person name="Sanchez-Garcia M."/>
            <person name="Andreopoulos B."/>
            <person name="Barry K.W."/>
            <person name="Bonito G."/>
            <person name="Buee M."/>
            <person name="Carver A."/>
            <person name="Chen C."/>
            <person name="Cichocki N."/>
            <person name="Clum A."/>
            <person name="Culley D."/>
            <person name="Crous P.W."/>
            <person name="Fauchery L."/>
            <person name="Girlanda M."/>
            <person name="Hayes R."/>
            <person name="Keri Z."/>
            <person name="Labutti K."/>
            <person name="Lipzen A."/>
            <person name="Lombard V."/>
            <person name="Magnuson J."/>
            <person name="Maillard F."/>
            <person name="Morin E."/>
            <person name="Murat C."/>
            <person name="Nolan M."/>
            <person name="Ohm R."/>
            <person name="Pangilinan J."/>
            <person name="Pereira M."/>
            <person name="Perotto S."/>
            <person name="Peter M."/>
            <person name="Riley R."/>
            <person name="Sitrit Y."/>
            <person name="Stielow B."/>
            <person name="Szollosi G."/>
            <person name="Zifcakova L."/>
            <person name="Stursova M."/>
            <person name="Spatafora J.W."/>
            <person name="Tedersoo L."/>
            <person name="Vaario L.-M."/>
            <person name="Yamada A."/>
            <person name="Yan M."/>
            <person name="Wang P."/>
            <person name="Xu J."/>
            <person name="Bruns T."/>
            <person name="Baldrian P."/>
            <person name="Vilgalys R."/>
            <person name="Henrissat B."/>
            <person name="Grigoriev I.V."/>
            <person name="Hibbett D."/>
            <person name="Nagy L.G."/>
            <person name="Martin F.M."/>
        </authorList>
    </citation>
    <scope>NUCLEOTIDE SEQUENCE</scope>
    <source>
        <strain evidence="1">P2</strain>
    </source>
</reference>
<accession>A0ACB6ZIW2</accession>
<evidence type="ECO:0000313" key="1">
    <source>
        <dbReference type="EMBL" id="KAF9649492.1"/>
    </source>
</evidence>
<dbReference type="Proteomes" id="UP000886501">
    <property type="component" value="Unassembled WGS sequence"/>
</dbReference>
<reference evidence="1" key="2">
    <citation type="journal article" date="2020" name="Nat. Commun.">
        <title>Large-scale genome sequencing of mycorrhizal fungi provides insights into the early evolution of symbiotic traits.</title>
        <authorList>
            <person name="Miyauchi S."/>
            <person name="Kiss E."/>
            <person name="Kuo A."/>
            <person name="Drula E."/>
            <person name="Kohler A."/>
            <person name="Sanchez-Garcia M."/>
            <person name="Morin E."/>
            <person name="Andreopoulos B."/>
            <person name="Barry K.W."/>
            <person name="Bonito G."/>
            <person name="Buee M."/>
            <person name="Carver A."/>
            <person name="Chen C."/>
            <person name="Cichocki N."/>
            <person name="Clum A."/>
            <person name="Culley D."/>
            <person name="Crous P.W."/>
            <person name="Fauchery L."/>
            <person name="Girlanda M."/>
            <person name="Hayes R.D."/>
            <person name="Keri Z."/>
            <person name="LaButti K."/>
            <person name="Lipzen A."/>
            <person name="Lombard V."/>
            <person name="Magnuson J."/>
            <person name="Maillard F."/>
            <person name="Murat C."/>
            <person name="Nolan M."/>
            <person name="Ohm R.A."/>
            <person name="Pangilinan J."/>
            <person name="Pereira M.F."/>
            <person name="Perotto S."/>
            <person name="Peter M."/>
            <person name="Pfister S."/>
            <person name="Riley R."/>
            <person name="Sitrit Y."/>
            <person name="Stielow J.B."/>
            <person name="Szollosi G."/>
            <person name="Zifcakova L."/>
            <person name="Stursova M."/>
            <person name="Spatafora J.W."/>
            <person name="Tedersoo L."/>
            <person name="Vaario L.M."/>
            <person name="Yamada A."/>
            <person name="Yan M."/>
            <person name="Wang P."/>
            <person name="Xu J."/>
            <person name="Bruns T."/>
            <person name="Baldrian P."/>
            <person name="Vilgalys R."/>
            <person name="Dunand C."/>
            <person name="Henrissat B."/>
            <person name="Grigoriev I.V."/>
            <person name="Hibbett D."/>
            <person name="Nagy L.G."/>
            <person name="Martin F.M."/>
        </authorList>
    </citation>
    <scope>NUCLEOTIDE SEQUENCE</scope>
    <source>
        <strain evidence="1">P2</strain>
    </source>
</reference>
<comment type="caution">
    <text evidence="1">The sequence shown here is derived from an EMBL/GenBank/DDBJ whole genome shotgun (WGS) entry which is preliminary data.</text>
</comment>
<dbReference type="EMBL" id="MU117997">
    <property type="protein sequence ID" value="KAF9649492.1"/>
    <property type="molecule type" value="Genomic_DNA"/>
</dbReference>
<organism evidence="1 2">
    <name type="scientific">Thelephora ganbajun</name>
    <name type="common">Ganba fungus</name>
    <dbReference type="NCBI Taxonomy" id="370292"/>
    <lineage>
        <taxon>Eukaryota</taxon>
        <taxon>Fungi</taxon>
        <taxon>Dikarya</taxon>
        <taxon>Basidiomycota</taxon>
        <taxon>Agaricomycotina</taxon>
        <taxon>Agaricomycetes</taxon>
        <taxon>Thelephorales</taxon>
        <taxon>Thelephoraceae</taxon>
        <taxon>Thelephora</taxon>
    </lineage>
</organism>
<evidence type="ECO:0000313" key="2">
    <source>
        <dbReference type="Proteomes" id="UP000886501"/>
    </source>
</evidence>
<proteinExistence type="predicted"/>
<gene>
    <name evidence="1" type="ORF">BDM02DRAFT_3094618</name>
</gene>